<proteinExistence type="predicted"/>
<dbReference type="InterPro" id="IPR008803">
    <property type="entry name" value="RHD3/Sey1"/>
</dbReference>
<gene>
    <name evidence="3" type="ORF">THASP1DRAFT_33197</name>
</gene>
<evidence type="ECO:0000313" key="3">
    <source>
        <dbReference type="EMBL" id="RKP04983.1"/>
    </source>
</evidence>
<feature type="region of interest" description="Disordered" evidence="2">
    <location>
        <begin position="556"/>
        <end position="585"/>
    </location>
</feature>
<evidence type="ECO:0000313" key="4">
    <source>
        <dbReference type="Proteomes" id="UP000271241"/>
    </source>
</evidence>
<dbReference type="SUPFAM" id="SSF52540">
    <property type="entry name" value="P-loop containing nucleoside triphosphate hydrolases"/>
    <property type="match status" value="1"/>
</dbReference>
<dbReference type="Proteomes" id="UP000271241">
    <property type="component" value="Unassembled WGS sequence"/>
</dbReference>
<dbReference type="InterPro" id="IPR027417">
    <property type="entry name" value="P-loop_NTPase"/>
</dbReference>
<evidence type="ECO:0000256" key="2">
    <source>
        <dbReference type="SAM" id="MobiDB-lite"/>
    </source>
</evidence>
<accession>A0A4P9XH50</accession>
<reference evidence="4" key="1">
    <citation type="journal article" date="2018" name="Nat. Microbiol.">
        <title>Leveraging single-cell genomics to expand the fungal tree of life.</title>
        <authorList>
            <person name="Ahrendt S.R."/>
            <person name="Quandt C.A."/>
            <person name="Ciobanu D."/>
            <person name="Clum A."/>
            <person name="Salamov A."/>
            <person name="Andreopoulos B."/>
            <person name="Cheng J.F."/>
            <person name="Woyke T."/>
            <person name="Pelin A."/>
            <person name="Henrissat B."/>
            <person name="Reynolds N.K."/>
            <person name="Benny G.L."/>
            <person name="Smith M.E."/>
            <person name="James T.Y."/>
            <person name="Grigoriev I.V."/>
        </authorList>
    </citation>
    <scope>NUCLEOTIDE SEQUENCE [LARGE SCALE GENOMIC DNA]</scope>
    <source>
        <strain evidence="4">RSA 1356</strain>
    </source>
</reference>
<dbReference type="Gene3D" id="3.40.50.300">
    <property type="entry name" value="P-loop containing nucleotide triphosphate hydrolases"/>
    <property type="match status" value="1"/>
</dbReference>
<dbReference type="GO" id="GO:0016320">
    <property type="term" value="P:endoplasmic reticulum membrane fusion"/>
    <property type="evidence" value="ECO:0007669"/>
    <property type="project" value="TreeGrafter"/>
</dbReference>
<dbReference type="EMBL" id="KZ993333">
    <property type="protein sequence ID" value="RKP04983.1"/>
    <property type="molecule type" value="Genomic_DNA"/>
</dbReference>
<feature type="coiled-coil region" evidence="1">
    <location>
        <begin position="349"/>
        <end position="383"/>
    </location>
</feature>
<keyword evidence="4" id="KW-1185">Reference proteome</keyword>
<keyword evidence="1" id="KW-0175">Coiled coil</keyword>
<dbReference type="GO" id="GO:0005783">
    <property type="term" value="C:endoplasmic reticulum"/>
    <property type="evidence" value="ECO:0007669"/>
    <property type="project" value="TreeGrafter"/>
</dbReference>
<organism evidence="3 4">
    <name type="scientific">Thamnocephalis sphaerospora</name>
    <dbReference type="NCBI Taxonomy" id="78915"/>
    <lineage>
        <taxon>Eukaryota</taxon>
        <taxon>Fungi</taxon>
        <taxon>Fungi incertae sedis</taxon>
        <taxon>Zoopagomycota</taxon>
        <taxon>Zoopagomycotina</taxon>
        <taxon>Zoopagomycetes</taxon>
        <taxon>Zoopagales</taxon>
        <taxon>Sigmoideomycetaceae</taxon>
        <taxon>Thamnocephalis</taxon>
    </lineage>
</organism>
<evidence type="ECO:0000256" key="1">
    <source>
        <dbReference type="SAM" id="Coils"/>
    </source>
</evidence>
<dbReference type="AlphaFoldDB" id="A0A4P9XH50"/>
<dbReference type="GO" id="GO:0003924">
    <property type="term" value="F:GTPase activity"/>
    <property type="evidence" value="ECO:0007669"/>
    <property type="project" value="TreeGrafter"/>
</dbReference>
<dbReference type="PANTHER" id="PTHR45923">
    <property type="entry name" value="PROTEIN SEY1"/>
    <property type="match status" value="1"/>
</dbReference>
<evidence type="ECO:0008006" key="5">
    <source>
        <dbReference type="Google" id="ProtNLM"/>
    </source>
</evidence>
<dbReference type="PANTHER" id="PTHR45923:SF2">
    <property type="entry name" value="PROTEIN SEY1"/>
    <property type="match status" value="1"/>
</dbReference>
<sequence length="585" mass="66022">MTDSCLQFLDEEEELVADFAKLASEEWDLNGWGVNYNIVAVCGQPDSGKTTLTDALFGTQFSVLDIFEEQETTKGVWISTTADTKILAMDTEMVENAPEKDTWPDYQESCAFGDIFDYDVVALPSKIDAAAEFDAAVGKLRKRFIDRHSPSYLFRSDYWKAVSADRIVHHLISIRHSIRDHSYTFDCDAFSNKNVPMLDVEQRYSAERRDCLFEGQYRNHMDGFYDMAIHRAYNGFLEAIRAVQKEIEANGIKDEYLKKIIACQRRAMATFKAAVKHHQDDAYKSKCDELRTKYNEKITSLAHEQMPWNSTGLLMQLVVARTLQKQENTIQERVQQEVERRMKEMELAAAHTKVKLDEQGAEIERLKAKAVEKNEEISQQIARADGLATANNKKDKTISTLSVANSLLETANGQKDVAIAALETEAQVQDELREACERDVSKLRAIVDKQDVVIGELTLIVRGQEATIGKQRTAVDELENEIQAYRVVMDQQKATIKEQRTTVCQREESIRKQSSQIDKLIAQVAEKEAEIAKANKEALDLGAALAQLTLEKNNERVGRGWGPQPRSAFGSQQSRPGGAFGNWGA</sequence>
<protein>
    <recommendedName>
        <fullName evidence="5">Root hair defective 3 GTP-binding protein-domain-containing protein</fullName>
    </recommendedName>
</protein>
<name>A0A4P9XH50_9FUNG</name>
<feature type="coiled-coil region" evidence="1">
    <location>
        <begin position="419"/>
        <end position="551"/>
    </location>
</feature>